<evidence type="ECO:0000256" key="1">
    <source>
        <dbReference type="ARBA" id="ARBA00004141"/>
    </source>
</evidence>
<dbReference type="GO" id="GO:0004930">
    <property type="term" value="F:G protein-coupled receptor activity"/>
    <property type="evidence" value="ECO:0007669"/>
    <property type="project" value="UniProtKB-KW"/>
</dbReference>
<dbReference type="InterPro" id="IPR017452">
    <property type="entry name" value="GPCR_Rhodpsn_7TM"/>
</dbReference>
<dbReference type="Gene3D" id="1.20.1070.10">
    <property type="entry name" value="Rhodopsin 7-helix transmembrane proteins"/>
    <property type="match status" value="1"/>
</dbReference>
<keyword evidence="2 8" id="KW-0812">Transmembrane</keyword>
<evidence type="ECO:0000313" key="10">
    <source>
        <dbReference type="EMBL" id="KAK6299558.1"/>
    </source>
</evidence>
<feature type="transmembrane region" description="Helical" evidence="8">
    <location>
        <begin position="202"/>
        <end position="226"/>
    </location>
</feature>
<feature type="transmembrane region" description="Helical" evidence="8">
    <location>
        <begin position="103"/>
        <end position="124"/>
    </location>
</feature>
<reference evidence="10 11" key="1">
    <citation type="submission" date="2021-04" db="EMBL/GenBank/DDBJ databases">
        <authorList>
            <person name="De Guttry C."/>
            <person name="Zahm M."/>
            <person name="Klopp C."/>
            <person name="Cabau C."/>
            <person name="Louis A."/>
            <person name="Berthelot C."/>
            <person name="Parey E."/>
            <person name="Roest Crollius H."/>
            <person name="Montfort J."/>
            <person name="Robinson-Rechavi M."/>
            <person name="Bucao C."/>
            <person name="Bouchez O."/>
            <person name="Gislard M."/>
            <person name="Lluch J."/>
            <person name="Milhes M."/>
            <person name="Lampietro C."/>
            <person name="Lopez Roques C."/>
            <person name="Donnadieu C."/>
            <person name="Braasch I."/>
            <person name="Desvignes T."/>
            <person name="Postlethwait J."/>
            <person name="Bobe J."/>
            <person name="Wedekind C."/>
            <person name="Guiguen Y."/>
        </authorList>
    </citation>
    <scope>NUCLEOTIDE SEQUENCE [LARGE SCALE GENOMIC DNA]</scope>
    <source>
        <strain evidence="10">Cs_M1</strain>
        <tissue evidence="10">Blood</tissue>
    </source>
</reference>
<evidence type="ECO:0000256" key="2">
    <source>
        <dbReference type="ARBA" id="ARBA00022692"/>
    </source>
</evidence>
<evidence type="ECO:0000259" key="9">
    <source>
        <dbReference type="PROSITE" id="PS50262"/>
    </source>
</evidence>
<feature type="transmembrane region" description="Helical" evidence="8">
    <location>
        <begin position="61"/>
        <end position="83"/>
    </location>
</feature>
<dbReference type="PANTHER" id="PTHR24237">
    <property type="entry name" value="G-PROTEIN COUPLED RECEPTOR"/>
    <property type="match status" value="1"/>
</dbReference>
<keyword evidence="5 8" id="KW-0472">Membrane</keyword>
<dbReference type="PANTHER" id="PTHR24237:SF35">
    <property type="entry name" value="G-PROTEIN COUPLED RECEPTOR 141-RELATED"/>
    <property type="match status" value="1"/>
</dbReference>
<sequence length="310" mass="35726">MSSQVSSNSTMSVSEDDALPFLYRLVLLSIYSLVLVIGTIGLGLIIHILQNNMRSVITIALLNLTLAHLFFLLTVPFRIYYYVAGYWGLGKALCKVVSSMIHVHMYMAFFFYVVILVIRLLGFRSKKDRYEFYRKLHAFVASVAVWVVVFVVIFPLLYFNYGKEDHEDSTNHNRNKTASNVSQCFQFGSHLKKHDVVKMLNYIMSTVIIIVACVLTALQCHVMILLTRKYGRDCRSHQEFWAQLKSLCFVMVLLVCFAPYHVFRIYYLGNLLQLEAPNEVFLSLTALSCFDMFTFLGRGHCYMCDRGRTV</sequence>
<dbReference type="SUPFAM" id="SSF81321">
    <property type="entry name" value="Family A G protein-coupled receptor-like"/>
    <property type="match status" value="1"/>
</dbReference>
<dbReference type="Proteomes" id="UP001356427">
    <property type="component" value="Unassembled WGS sequence"/>
</dbReference>
<feature type="transmembrane region" description="Helical" evidence="8">
    <location>
        <begin position="136"/>
        <end position="159"/>
    </location>
</feature>
<keyword evidence="11" id="KW-1185">Reference proteome</keyword>
<dbReference type="InterPro" id="IPR000276">
    <property type="entry name" value="GPCR_Rhodpsn"/>
</dbReference>
<dbReference type="AlphaFoldDB" id="A0AAN8KWR9"/>
<dbReference type="PRINTS" id="PR00237">
    <property type="entry name" value="GPCRRHODOPSN"/>
</dbReference>
<evidence type="ECO:0000256" key="4">
    <source>
        <dbReference type="ARBA" id="ARBA00023040"/>
    </source>
</evidence>
<keyword evidence="4" id="KW-0297">G-protein coupled receptor</keyword>
<evidence type="ECO:0000256" key="6">
    <source>
        <dbReference type="ARBA" id="ARBA00023170"/>
    </source>
</evidence>
<evidence type="ECO:0000256" key="8">
    <source>
        <dbReference type="SAM" id="Phobius"/>
    </source>
</evidence>
<dbReference type="EMBL" id="JAGTTL010000028">
    <property type="protein sequence ID" value="KAK6299558.1"/>
    <property type="molecule type" value="Genomic_DNA"/>
</dbReference>
<dbReference type="GO" id="GO:0008142">
    <property type="term" value="F:oxysterol binding"/>
    <property type="evidence" value="ECO:0007669"/>
    <property type="project" value="InterPro"/>
</dbReference>
<evidence type="ECO:0000256" key="7">
    <source>
        <dbReference type="ARBA" id="ARBA00023224"/>
    </source>
</evidence>
<dbReference type="InterPro" id="IPR047160">
    <property type="entry name" value="GP183-like"/>
</dbReference>
<accession>A0AAN8KWR9</accession>
<comment type="subcellular location">
    <subcellularLocation>
        <location evidence="1">Membrane</location>
        <topology evidence="1">Multi-pass membrane protein</topology>
    </subcellularLocation>
</comment>
<feature type="transmembrane region" description="Helical" evidence="8">
    <location>
        <begin position="280"/>
        <end position="298"/>
    </location>
</feature>
<feature type="domain" description="G-protein coupled receptors family 1 profile" evidence="9">
    <location>
        <begin position="39"/>
        <end position="266"/>
    </location>
</feature>
<keyword evidence="6" id="KW-0675">Receptor</keyword>
<evidence type="ECO:0000256" key="3">
    <source>
        <dbReference type="ARBA" id="ARBA00022989"/>
    </source>
</evidence>
<protein>
    <recommendedName>
        <fullName evidence="9">G-protein coupled receptors family 1 profile domain-containing protein</fullName>
    </recommendedName>
</protein>
<dbReference type="PROSITE" id="PS50262">
    <property type="entry name" value="G_PROTEIN_RECEP_F1_2"/>
    <property type="match status" value="1"/>
</dbReference>
<dbReference type="PRINTS" id="PR01157">
    <property type="entry name" value="P2YPURNOCPTR"/>
</dbReference>
<gene>
    <name evidence="10" type="ORF">J4Q44_G00295910</name>
</gene>
<dbReference type="GO" id="GO:0016020">
    <property type="term" value="C:membrane"/>
    <property type="evidence" value="ECO:0007669"/>
    <property type="project" value="UniProtKB-SubCell"/>
</dbReference>
<name>A0AAN8KWR9_9TELE</name>
<comment type="caution">
    <text evidence="10">The sequence shown here is derived from an EMBL/GenBank/DDBJ whole genome shotgun (WGS) entry which is preliminary data.</text>
</comment>
<dbReference type="Pfam" id="PF00001">
    <property type="entry name" value="7tm_1"/>
    <property type="match status" value="1"/>
</dbReference>
<feature type="transmembrane region" description="Helical" evidence="8">
    <location>
        <begin position="247"/>
        <end position="268"/>
    </location>
</feature>
<evidence type="ECO:0000313" key="11">
    <source>
        <dbReference type="Proteomes" id="UP001356427"/>
    </source>
</evidence>
<evidence type="ECO:0000256" key="5">
    <source>
        <dbReference type="ARBA" id="ARBA00023136"/>
    </source>
</evidence>
<feature type="transmembrane region" description="Helical" evidence="8">
    <location>
        <begin position="21"/>
        <end position="49"/>
    </location>
</feature>
<organism evidence="10 11">
    <name type="scientific">Coregonus suidteri</name>
    <dbReference type="NCBI Taxonomy" id="861788"/>
    <lineage>
        <taxon>Eukaryota</taxon>
        <taxon>Metazoa</taxon>
        <taxon>Chordata</taxon>
        <taxon>Craniata</taxon>
        <taxon>Vertebrata</taxon>
        <taxon>Euteleostomi</taxon>
        <taxon>Actinopterygii</taxon>
        <taxon>Neopterygii</taxon>
        <taxon>Teleostei</taxon>
        <taxon>Protacanthopterygii</taxon>
        <taxon>Salmoniformes</taxon>
        <taxon>Salmonidae</taxon>
        <taxon>Coregoninae</taxon>
        <taxon>Coregonus</taxon>
    </lineage>
</organism>
<keyword evidence="7" id="KW-0807">Transducer</keyword>
<keyword evidence="3 8" id="KW-1133">Transmembrane helix</keyword>
<proteinExistence type="predicted"/>